<reference evidence="2" key="2">
    <citation type="submission" date="2020-11" db="EMBL/GenBank/DDBJ databases">
        <authorList>
            <person name="McCartney M.A."/>
            <person name="Auch B."/>
            <person name="Kono T."/>
            <person name="Mallez S."/>
            <person name="Becker A."/>
            <person name="Gohl D.M."/>
            <person name="Silverstein K.A.T."/>
            <person name="Koren S."/>
            <person name="Bechman K.B."/>
            <person name="Herman A."/>
            <person name="Abrahante J.E."/>
            <person name="Garbe J."/>
        </authorList>
    </citation>
    <scope>NUCLEOTIDE SEQUENCE</scope>
    <source>
        <strain evidence="2">Duluth1</strain>
        <tissue evidence="2">Whole animal</tissue>
    </source>
</reference>
<comment type="caution">
    <text evidence="2">The sequence shown here is derived from an EMBL/GenBank/DDBJ whole genome shotgun (WGS) entry which is preliminary data.</text>
</comment>
<name>A0A9D4M3I6_DREPO</name>
<dbReference type="AlphaFoldDB" id="A0A9D4M3I6"/>
<feature type="region of interest" description="Disordered" evidence="1">
    <location>
        <begin position="254"/>
        <end position="285"/>
    </location>
</feature>
<organism evidence="2 3">
    <name type="scientific">Dreissena polymorpha</name>
    <name type="common">Zebra mussel</name>
    <name type="synonym">Mytilus polymorpha</name>
    <dbReference type="NCBI Taxonomy" id="45954"/>
    <lineage>
        <taxon>Eukaryota</taxon>
        <taxon>Metazoa</taxon>
        <taxon>Spiralia</taxon>
        <taxon>Lophotrochozoa</taxon>
        <taxon>Mollusca</taxon>
        <taxon>Bivalvia</taxon>
        <taxon>Autobranchia</taxon>
        <taxon>Heteroconchia</taxon>
        <taxon>Euheterodonta</taxon>
        <taxon>Imparidentia</taxon>
        <taxon>Neoheterodontei</taxon>
        <taxon>Myida</taxon>
        <taxon>Dreissenoidea</taxon>
        <taxon>Dreissenidae</taxon>
        <taxon>Dreissena</taxon>
    </lineage>
</organism>
<dbReference type="PANTHER" id="PTHR33480">
    <property type="entry name" value="SET DOMAIN-CONTAINING PROTEIN-RELATED"/>
    <property type="match status" value="1"/>
</dbReference>
<feature type="region of interest" description="Disordered" evidence="1">
    <location>
        <begin position="193"/>
        <end position="228"/>
    </location>
</feature>
<gene>
    <name evidence="2" type="ORF">DPMN_033291</name>
</gene>
<sequence>MGDKWLEASPGDIVTIIAGMDDVLTPVSKVQDPESSNPEGKDVNKAAGFHGYVKHTSKSGGQELVEILHDVFLKEVYEDGYTLDPETGFFTQQSCDEPNSECLDVKKGSTTESKVALTNNDANAYTSYASNVCKEDDVGLGKTLSKGQTKVKGPMNVLKNDVSGCASAALGGEGRPKRNVTVSYDYQCTEDFDTSADSDSDYIPQSSDDDLTEHNDDTGDNDFDEDVDDYVQDDVNDYVQDDVDDYVQDDVDDYVQDDVDGGLDRGVGGSKSTKSQKKESNKIETTNNKECPHIDEAYRRQMRNVSLPTYSKKEDGHRDYRKTNYCYYCKRSFTSKIAPHYISIHSDEELVKKIILSSTESEQRKTLLLELENKGNFAHNAQVIERGEGELVVARRPNSKQKEKYSSADYLPCEYCLGFYNKDTLWLHVNNCCLKPKNKQPSTKNFRRDAKAMLFPFMKDIDEDDALLESFLME</sequence>
<accession>A0A9D4M3I6</accession>
<protein>
    <submittedName>
        <fullName evidence="2">Uncharacterized protein</fullName>
    </submittedName>
</protein>
<evidence type="ECO:0000313" key="2">
    <source>
        <dbReference type="EMBL" id="KAH3870110.1"/>
    </source>
</evidence>
<keyword evidence="3" id="KW-1185">Reference proteome</keyword>
<dbReference type="Proteomes" id="UP000828390">
    <property type="component" value="Unassembled WGS sequence"/>
</dbReference>
<dbReference type="PANTHER" id="PTHR33480:SF1">
    <property type="entry name" value="TYR RECOMBINASE DOMAIN-CONTAINING PROTEIN"/>
    <property type="match status" value="1"/>
</dbReference>
<proteinExistence type="predicted"/>
<reference evidence="2" key="1">
    <citation type="journal article" date="2019" name="bioRxiv">
        <title>The Genome of the Zebra Mussel, Dreissena polymorpha: A Resource for Invasive Species Research.</title>
        <authorList>
            <person name="McCartney M.A."/>
            <person name="Auch B."/>
            <person name="Kono T."/>
            <person name="Mallez S."/>
            <person name="Zhang Y."/>
            <person name="Obille A."/>
            <person name="Becker A."/>
            <person name="Abrahante J.E."/>
            <person name="Garbe J."/>
            <person name="Badalamenti J.P."/>
            <person name="Herman A."/>
            <person name="Mangelson H."/>
            <person name="Liachko I."/>
            <person name="Sullivan S."/>
            <person name="Sone E.D."/>
            <person name="Koren S."/>
            <person name="Silverstein K.A.T."/>
            <person name="Beckman K.B."/>
            <person name="Gohl D.M."/>
        </authorList>
    </citation>
    <scope>NUCLEOTIDE SEQUENCE</scope>
    <source>
        <strain evidence="2">Duluth1</strain>
        <tissue evidence="2">Whole animal</tissue>
    </source>
</reference>
<feature type="compositionally biased region" description="Acidic residues" evidence="1">
    <location>
        <begin position="218"/>
        <end position="228"/>
    </location>
</feature>
<evidence type="ECO:0000313" key="3">
    <source>
        <dbReference type="Proteomes" id="UP000828390"/>
    </source>
</evidence>
<dbReference type="EMBL" id="JAIWYP010000002">
    <property type="protein sequence ID" value="KAH3870110.1"/>
    <property type="molecule type" value="Genomic_DNA"/>
</dbReference>
<evidence type="ECO:0000256" key="1">
    <source>
        <dbReference type="SAM" id="MobiDB-lite"/>
    </source>
</evidence>